<reference evidence="3" key="1">
    <citation type="submission" date="2016-10" db="EMBL/GenBank/DDBJ databases">
        <authorList>
            <person name="Varghese N."/>
            <person name="Submissions S."/>
        </authorList>
    </citation>
    <scope>NUCLEOTIDE SEQUENCE [LARGE SCALE GENOMIC DNA]</scope>
    <source>
        <strain evidence="3">VPI 5359</strain>
    </source>
</reference>
<dbReference type="Proteomes" id="UP000199652">
    <property type="component" value="Unassembled WGS sequence"/>
</dbReference>
<dbReference type="RefSeq" id="WP_176770878.1">
    <property type="nucleotide sequence ID" value="NZ_FNOU01000013.1"/>
</dbReference>
<keyword evidence="1" id="KW-1133">Transmembrane helix</keyword>
<proteinExistence type="predicted"/>
<feature type="transmembrane region" description="Helical" evidence="1">
    <location>
        <begin position="34"/>
        <end position="55"/>
    </location>
</feature>
<keyword evidence="3" id="KW-1185">Reference proteome</keyword>
<sequence>MNKLKNYTPVAWIAIAILVFIGGLLLLFNVSLAWQIIEVASAALVCLVGIVYFLSGIIGTAQDRLKTVLLGGVLVVGGIIMFVAPYLVKDIFNLVAGILGMIIGVLVLLNAFKLRSDGAWWLSTLLGGLIYLCLGFVMTQADNQGRLFGIIFGIYLICFSFNIFADAFVALMRNNDGAKKAKKRMRIALPAIFAAFLPMKMLKQVNDLVQEEPGELLMLSEERQHGNIVPDMEIYIHTREGLIPGMGHVDIALGDTVYSYGNYDDSTWKMGGFFADGVLVEMGRQDHIDQALDVEKKILMVYGLSLKPEQLAGVKGQIEKIYGDTIPWKPLAQQCEEGEIPGNPGDFKDVSSDLYNATKAKFYKFKKGNAFKTYYAVGTNCVALADTIVGKSGIDILRINGIITPGAYLDYLDALYERGDTIVVTKTLYCMDEDKHVSVQENWKRKTTE</sequence>
<gene>
    <name evidence="2" type="ORF">SAMN04488579_11372</name>
</gene>
<feature type="transmembrane region" description="Helical" evidence="1">
    <location>
        <begin position="94"/>
        <end position="112"/>
    </location>
</feature>
<keyword evidence="1" id="KW-0812">Transmembrane</keyword>
<dbReference type="EMBL" id="FNOU01000013">
    <property type="protein sequence ID" value="SDY01255.1"/>
    <property type="molecule type" value="Genomic_DNA"/>
</dbReference>
<feature type="transmembrane region" description="Helical" evidence="1">
    <location>
        <begin position="7"/>
        <end position="28"/>
    </location>
</feature>
<evidence type="ECO:0000313" key="3">
    <source>
        <dbReference type="Proteomes" id="UP000199652"/>
    </source>
</evidence>
<feature type="transmembrane region" description="Helical" evidence="1">
    <location>
        <begin position="147"/>
        <end position="172"/>
    </location>
</feature>
<protein>
    <submittedName>
        <fullName evidence="2">Uncharacterized membrane protein HdeD, DUF308 family</fullName>
    </submittedName>
</protein>
<dbReference type="STRING" id="1528.SAMN04488579_11372"/>
<feature type="transmembrane region" description="Helical" evidence="1">
    <location>
        <begin position="184"/>
        <end position="202"/>
    </location>
</feature>
<evidence type="ECO:0000256" key="1">
    <source>
        <dbReference type="SAM" id="Phobius"/>
    </source>
</evidence>
<evidence type="ECO:0000313" key="2">
    <source>
        <dbReference type="EMBL" id="SDY01255.1"/>
    </source>
</evidence>
<organism evidence="2 3">
    <name type="scientific">Eubacterium barkeri</name>
    <name type="common">Clostridium barkeri</name>
    <dbReference type="NCBI Taxonomy" id="1528"/>
    <lineage>
        <taxon>Bacteria</taxon>
        <taxon>Bacillati</taxon>
        <taxon>Bacillota</taxon>
        <taxon>Clostridia</taxon>
        <taxon>Eubacteriales</taxon>
        <taxon>Eubacteriaceae</taxon>
        <taxon>Eubacterium</taxon>
    </lineage>
</organism>
<dbReference type="AlphaFoldDB" id="A0A1H3GDZ0"/>
<name>A0A1H3GDZ0_EUBBA</name>
<accession>A0A1H3GDZ0</accession>
<keyword evidence="1" id="KW-0472">Membrane</keyword>
<feature type="transmembrane region" description="Helical" evidence="1">
    <location>
        <begin position="67"/>
        <end position="88"/>
    </location>
</feature>
<feature type="transmembrane region" description="Helical" evidence="1">
    <location>
        <begin position="119"/>
        <end position="141"/>
    </location>
</feature>